<feature type="compositionally biased region" description="Pro residues" evidence="1">
    <location>
        <begin position="440"/>
        <end position="451"/>
    </location>
</feature>
<feature type="compositionally biased region" description="Low complexity" evidence="1">
    <location>
        <begin position="14"/>
        <end position="26"/>
    </location>
</feature>
<feature type="domain" description="PH" evidence="2">
    <location>
        <begin position="330"/>
        <end position="639"/>
    </location>
</feature>
<name>A0ABQ8K851_9APHY</name>
<feature type="compositionally biased region" description="Polar residues" evidence="1">
    <location>
        <begin position="516"/>
        <end position="530"/>
    </location>
</feature>
<feature type="region of interest" description="Disordered" evidence="1">
    <location>
        <begin position="1"/>
        <end position="185"/>
    </location>
</feature>
<dbReference type="PANTHER" id="PTHR37283">
    <property type="entry name" value="PH DOMAIN-CONTAINING PROTEIN YHR131C"/>
    <property type="match status" value="1"/>
</dbReference>
<dbReference type="InterPro" id="IPR001849">
    <property type="entry name" value="PH_domain"/>
</dbReference>
<feature type="compositionally biased region" description="Basic and acidic residues" evidence="1">
    <location>
        <begin position="497"/>
        <end position="507"/>
    </location>
</feature>
<dbReference type="Proteomes" id="UP000814176">
    <property type="component" value="Unassembled WGS sequence"/>
</dbReference>
<dbReference type="EMBL" id="JADCUA010000019">
    <property type="protein sequence ID" value="KAH9833224.1"/>
    <property type="molecule type" value="Genomic_DNA"/>
</dbReference>
<feature type="compositionally biased region" description="Low complexity" evidence="1">
    <location>
        <begin position="531"/>
        <end position="554"/>
    </location>
</feature>
<feature type="region of interest" description="Disordered" evidence="1">
    <location>
        <begin position="249"/>
        <end position="323"/>
    </location>
</feature>
<feature type="compositionally biased region" description="Basic and acidic residues" evidence="1">
    <location>
        <begin position="414"/>
        <end position="426"/>
    </location>
</feature>
<proteinExistence type="predicted"/>
<keyword evidence="4" id="KW-1185">Reference proteome</keyword>
<feature type="compositionally biased region" description="Polar residues" evidence="1">
    <location>
        <begin position="139"/>
        <end position="158"/>
    </location>
</feature>
<feature type="compositionally biased region" description="Acidic residues" evidence="1">
    <location>
        <begin position="41"/>
        <end position="67"/>
    </location>
</feature>
<reference evidence="3 4" key="1">
    <citation type="journal article" date="2021" name="Environ. Microbiol.">
        <title>Gene family expansions and transcriptome signatures uncover fungal adaptations to wood decay.</title>
        <authorList>
            <person name="Hage H."/>
            <person name="Miyauchi S."/>
            <person name="Viragh M."/>
            <person name="Drula E."/>
            <person name="Min B."/>
            <person name="Chaduli D."/>
            <person name="Navarro D."/>
            <person name="Favel A."/>
            <person name="Norest M."/>
            <person name="Lesage-Meessen L."/>
            <person name="Balint B."/>
            <person name="Merenyi Z."/>
            <person name="de Eugenio L."/>
            <person name="Morin E."/>
            <person name="Martinez A.T."/>
            <person name="Baldrian P."/>
            <person name="Stursova M."/>
            <person name="Martinez M.J."/>
            <person name="Novotny C."/>
            <person name="Magnuson J.K."/>
            <person name="Spatafora J.W."/>
            <person name="Maurice S."/>
            <person name="Pangilinan J."/>
            <person name="Andreopoulos W."/>
            <person name="LaButti K."/>
            <person name="Hundley H."/>
            <person name="Na H."/>
            <person name="Kuo A."/>
            <person name="Barry K."/>
            <person name="Lipzen A."/>
            <person name="Henrissat B."/>
            <person name="Riley R."/>
            <person name="Ahrendt S."/>
            <person name="Nagy L.G."/>
            <person name="Grigoriev I.V."/>
            <person name="Martin F."/>
            <person name="Rosso M.N."/>
        </authorList>
    </citation>
    <scope>NUCLEOTIDE SEQUENCE [LARGE SCALE GENOMIC DNA]</scope>
    <source>
        <strain evidence="3 4">CIRM-BRFM 1785</strain>
    </source>
</reference>
<dbReference type="InterPro" id="IPR011993">
    <property type="entry name" value="PH-like_dom_sf"/>
</dbReference>
<protein>
    <recommendedName>
        <fullName evidence="2">PH domain-containing protein</fullName>
    </recommendedName>
</protein>
<dbReference type="SUPFAM" id="SSF50729">
    <property type="entry name" value="PH domain-like"/>
    <property type="match status" value="1"/>
</dbReference>
<dbReference type="PANTHER" id="PTHR37283:SF1">
    <property type="entry name" value="PH DOMAIN-CONTAINING PROTEIN YHR131C"/>
    <property type="match status" value="1"/>
</dbReference>
<dbReference type="Gene3D" id="2.30.29.30">
    <property type="entry name" value="Pleckstrin-homology domain (PH domain)/Phosphotyrosine-binding domain (PTB)"/>
    <property type="match status" value="2"/>
</dbReference>
<dbReference type="RefSeq" id="XP_047775990.1">
    <property type="nucleotide sequence ID" value="XM_047920901.1"/>
</dbReference>
<feature type="compositionally biased region" description="Acidic residues" evidence="1">
    <location>
        <begin position="84"/>
        <end position="93"/>
    </location>
</feature>
<feature type="compositionally biased region" description="Pro residues" evidence="1">
    <location>
        <begin position="1"/>
        <end position="13"/>
    </location>
</feature>
<evidence type="ECO:0000256" key="1">
    <source>
        <dbReference type="SAM" id="MobiDB-lite"/>
    </source>
</evidence>
<comment type="caution">
    <text evidence="3">The sequence shown here is derived from an EMBL/GenBank/DDBJ whole genome shotgun (WGS) entry which is preliminary data.</text>
</comment>
<feature type="compositionally biased region" description="Basic and acidic residues" evidence="1">
    <location>
        <begin position="159"/>
        <end position="172"/>
    </location>
</feature>
<feature type="compositionally biased region" description="Low complexity" evidence="1">
    <location>
        <begin position="465"/>
        <end position="493"/>
    </location>
</feature>
<dbReference type="SMART" id="SM00233">
    <property type="entry name" value="PH"/>
    <property type="match status" value="1"/>
</dbReference>
<dbReference type="GeneID" id="72001633"/>
<gene>
    <name evidence="3" type="ORF">C8Q71DRAFT_713198</name>
</gene>
<evidence type="ECO:0000313" key="3">
    <source>
        <dbReference type="EMBL" id="KAH9833224.1"/>
    </source>
</evidence>
<evidence type="ECO:0000259" key="2">
    <source>
        <dbReference type="SMART" id="SM00233"/>
    </source>
</evidence>
<accession>A0ABQ8K851</accession>
<feature type="region of interest" description="Disordered" evidence="1">
    <location>
        <begin position="410"/>
        <end position="554"/>
    </location>
</feature>
<feature type="compositionally biased region" description="Polar residues" evidence="1">
    <location>
        <begin position="266"/>
        <end position="282"/>
    </location>
</feature>
<organism evidence="3 4">
    <name type="scientific">Rhodofomes roseus</name>
    <dbReference type="NCBI Taxonomy" id="34475"/>
    <lineage>
        <taxon>Eukaryota</taxon>
        <taxon>Fungi</taxon>
        <taxon>Dikarya</taxon>
        <taxon>Basidiomycota</taxon>
        <taxon>Agaricomycotina</taxon>
        <taxon>Agaricomycetes</taxon>
        <taxon>Polyporales</taxon>
        <taxon>Rhodofomes</taxon>
    </lineage>
</organism>
<sequence length="660" mass="71166">MPVLSLPPLPPVTPSQQPQRPSQQAPLRSIPALPMRGPSEAEADEADHDNSMLDEDDEDEEVDDDMDASPGAGANRNADAEGAGSDDEMEDSTEMGSAETPRSRGDRAGGLPEIEASRLQTEVTESLRGTVYFTPKPEGQSTPRLRPGSSSSAATDYFTSKRPDKQADRADSPVRTPRPADFFGSPALRTAALGHAQHIAAMPPGSPGRPGLYHLGSRSMVDLLSMAKKGKQTATSPSMVADALAERRSKPLPGAPPAQENDESTPKPSTEPQDILPTTPTLRRQRSLPLYKVSSDPPPYPSFHPRKPGPAVQPRDEEGMERLPPYSNSIYLTAVMPRKVEFTSPGVQAKDRKWRRVLCVLEGTAFKVYKCPPSIAGVSAIESWWEKKVGVGDITVVNTGAVTQSGIRVSAVRGRADSERTGKEDTDPASPDPNARESEPPPPAQQTPPPTRSKLRLPGSLLHPNRSNNSSKGSSTPSRLSVSSSQSSTSSQTQRRRSMEPSQDDHSSISAVARASSDTPSRRTSFVSSNATSPRSATSNRSSATSPPASDSSSFFRSRILHASPPADAGPKQPPEPSERDMIRKYTLQQAESGLASDYGKRKNVIRVRMEGEQFLLQAPDVAAVIDWIEGIQAATNISLDLDERSMPKGPMFPRYVWLQ</sequence>
<evidence type="ECO:0000313" key="4">
    <source>
        <dbReference type="Proteomes" id="UP000814176"/>
    </source>
</evidence>